<dbReference type="InterPro" id="IPR047865">
    <property type="entry name" value="Ribosomal_uL10_bac_type"/>
</dbReference>
<keyword evidence="6" id="KW-0699">rRNA-binding</keyword>
<dbReference type="RefSeq" id="WP_189571505.1">
    <property type="nucleotide sequence ID" value="NZ_BMXU01000001.1"/>
</dbReference>
<dbReference type="CDD" id="cd05797">
    <property type="entry name" value="Ribosomal_L10"/>
    <property type="match status" value="1"/>
</dbReference>
<keyword evidence="3 6" id="KW-0689">Ribosomal protein</keyword>
<dbReference type="Pfam" id="PF00466">
    <property type="entry name" value="Ribosomal_L10"/>
    <property type="match status" value="1"/>
</dbReference>
<evidence type="ECO:0000256" key="2">
    <source>
        <dbReference type="ARBA" id="ARBA00008889"/>
    </source>
</evidence>
<protein>
    <recommendedName>
        <fullName evidence="5 6">Large ribosomal subunit protein uL10</fullName>
    </recommendedName>
</protein>
<accession>A0ABV7MEQ1</accession>
<dbReference type="Proteomes" id="UP001595607">
    <property type="component" value="Unassembled WGS sequence"/>
</dbReference>
<dbReference type="GO" id="GO:0005840">
    <property type="term" value="C:ribosome"/>
    <property type="evidence" value="ECO:0007669"/>
    <property type="project" value="UniProtKB-KW"/>
</dbReference>
<comment type="function">
    <text evidence="1 6">Forms part of the ribosomal stalk, playing a central role in the interaction of the ribosome with GTP-bound translation factors.</text>
</comment>
<evidence type="ECO:0000256" key="5">
    <source>
        <dbReference type="ARBA" id="ARBA00035202"/>
    </source>
</evidence>
<dbReference type="HAMAP" id="MF_00362">
    <property type="entry name" value="Ribosomal_uL10"/>
    <property type="match status" value="1"/>
</dbReference>
<evidence type="ECO:0000256" key="4">
    <source>
        <dbReference type="ARBA" id="ARBA00023274"/>
    </source>
</evidence>
<dbReference type="NCBIfam" id="NF000955">
    <property type="entry name" value="PRK00099.1-1"/>
    <property type="match status" value="1"/>
</dbReference>
<dbReference type="SUPFAM" id="SSF160369">
    <property type="entry name" value="Ribosomal protein L10-like"/>
    <property type="match status" value="1"/>
</dbReference>
<evidence type="ECO:0000256" key="3">
    <source>
        <dbReference type="ARBA" id="ARBA00022980"/>
    </source>
</evidence>
<dbReference type="Gene3D" id="3.30.70.1730">
    <property type="match status" value="1"/>
</dbReference>
<reference evidence="8" key="1">
    <citation type="journal article" date="2019" name="Int. J. Syst. Evol. Microbiol.">
        <title>The Global Catalogue of Microorganisms (GCM) 10K type strain sequencing project: providing services to taxonomists for standard genome sequencing and annotation.</title>
        <authorList>
            <consortium name="The Broad Institute Genomics Platform"/>
            <consortium name="The Broad Institute Genome Sequencing Center for Infectious Disease"/>
            <person name="Wu L."/>
            <person name="Ma J."/>
        </authorList>
    </citation>
    <scope>NUCLEOTIDE SEQUENCE [LARGE SCALE GENOMIC DNA]</scope>
    <source>
        <strain evidence="8">KCTC 22245</strain>
    </source>
</reference>
<dbReference type="InterPro" id="IPR001790">
    <property type="entry name" value="Ribosomal_uL10"/>
</dbReference>
<keyword evidence="4 6" id="KW-0687">Ribonucleoprotein</keyword>
<sequence>MPLSREQKKDQVAWFERVLNDNEVVVVMKNSGLTVAEVSDLRNQMREAGGGVKVVKNRLAKIAIGDRPGSEVKELFTGPTVIAYSADPVTAPKVVVKWAKDHDNLEILGALMGETALDAPGVDSLSKMPSREEVLSQIVGSLTAPWTNVLGAVGAPAANLAGIVKTIAEKEDA</sequence>
<keyword evidence="8" id="KW-1185">Reference proteome</keyword>
<evidence type="ECO:0000256" key="6">
    <source>
        <dbReference type="HAMAP-Rule" id="MF_00362"/>
    </source>
</evidence>
<comment type="subunit">
    <text evidence="6">Part of the ribosomal stalk of the 50S ribosomal subunit. The N-terminus interacts with L11 and the large rRNA to form the base of the stalk. The C-terminus forms an elongated spine to which L12 dimers bind in a sequential fashion forming a multimeric L10(L12)X complex.</text>
</comment>
<comment type="similarity">
    <text evidence="2 6">Belongs to the universal ribosomal protein uL10 family.</text>
</comment>
<gene>
    <name evidence="6 7" type="primary">rplJ</name>
    <name evidence="7" type="ORF">ACFONP_08485</name>
</gene>
<evidence type="ECO:0000313" key="8">
    <source>
        <dbReference type="Proteomes" id="UP001595607"/>
    </source>
</evidence>
<dbReference type="EMBL" id="JBHRVA010000002">
    <property type="protein sequence ID" value="MFC3302766.1"/>
    <property type="molecule type" value="Genomic_DNA"/>
</dbReference>
<organism evidence="7 8">
    <name type="scientific">Parvularcula lutaonensis</name>
    <dbReference type="NCBI Taxonomy" id="491923"/>
    <lineage>
        <taxon>Bacteria</taxon>
        <taxon>Pseudomonadati</taxon>
        <taxon>Pseudomonadota</taxon>
        <taxon>Alphaproteobacteria</taxon>
        <taxon>Parvularculales</taxon>
        <taxon>Parvularculaceae</taxon>
        <taxon>Parvularcula</taxon>
    </lineage>
</organism>
<dbReference type="PANTHER" id="PTHR11560">
    <property type="entry name" value="39S RIBOSOMAL PROTEIN L10, MITOCHONDRIAL"/>
    <property type="match status" value="1"/>
</dbReference>
<keyword evidence="6" id="KW-0694">RNA-binding</keyword>
<dbReference type="InterPro" id="IPR043141">
    <property type="entry name" value="Ribosomal_uL10-like_sf"/>
</dbReference>
<name>A0ABV7MEQ1_9PROT</name>
<dbReference type="InterPro" id="IPR022973">
    <property type="entry name" value="Ribosomal_uL10_bac"/>
</dbReference>
<dbReference type="Gene3D" id="6.10.250.290">
    <property type="match status" value="1"/>
</dbReference>
<proteinExistence type="inferred from homology"/>
<evidence type="ECO:0000313" key="7">
    <source>
        <dbReference type="EMBL" id="MFC3302766.1"/>
    </source>
</evidence>
<comment type="caution">
    <text evidence="7">The sequence shown here is derived from an EMBL/GenBank/DDBJ whole genome shotgun (WGS) entry which is preliminary data.</text>
</comment>
<evidence type="ECO:0000256" key="1">
    <source>
        <dbReference type="ARBA" id="ARBA00002633"/>
    </source>
</evidence>